<organism evidence="2 3">
    <name type="scientific">Brumimicrobium glaciale</name>
    <dbReference type="NCBI Taxonomy" id="200475"/>
    <lineage>
        <taxon>Bacteria</taxon>
        <taxon>Pseudomonadati</taxon>
        <taxon>Bacteroidota</taxon>
        <taxon>Flavobacteriia</taxon>
        <taxon>Flavobacteriales</taxon>
        <taxon>Crocinitomicaceae</taxon>
        <taxon>Brumimicrobium</taxon>
    </lineage>
</organism>
<gene>
    <name evidence="2" type="ORF">ERX46_15660</name>
</gene>
<feature type="transmembrane region" description="Helical" evidence="1">
    <location>
        <begin position="136"/>
        <end position="155"/>
    </location>
</feature>
<evidence type="ECO:0000256" key="1">
    <source>
        <dbReference type="SAM" id="Phobius"/>
    </source>
</evidence>
<dbReference type="Proteomes" id="UP000293952">
    <property type="component" value="Unassembled WGS sequence"/>
</dbReference>
<feature type="transmembrane region" description="Helical" evidence="1">
    <location>
        <begin position="167"/>
        <end position="185"/>
    </location>
</feature>
<sequence length="200" mass="23457">MLKAKRLPFLIILIFILNGLIFFRAFYTIEGIEEVFAECARNSGRTSAAINLLVLIMLGLFGLKRIYHKNSLKDAFRVLITLFAINHLIHFVFVSFLFNSHSRELGIVEHLHGFITYICIVLLPIILWISKKLSKLLYLGIILHIINVTYMISHTFYSRYKEEDPAYLHRTGIVIMGILVVYMIYRFFKERSIKFEIDKH</sequence>
<evidence type="ECO:0000313" key="2">
    <source>
        <dbReference type="EMBL" id="RYM32117.1"/>
    </source>
</evidence>
<feature type="transmembrane region" description="Helical" evidence="1">
    <location>
        <begin position="75"/>
        <end position="98"/>
    </location>
</feature>
<keyword evidence="1" id="KW-0472">Membrane</keyword>
<name>A0A4Q4KHM0_9FLAO</name>
<feature type="transmembrane region" description="Helical" evidence="1">
    <location>
        <begin position="47"/>
        <end position="63"/>
    </location>
</feature>
<feature type="transmembrane region" description="Helical" evidence="1">
    <location>
        <begin position="7"/>
        <end position="27"/>
    </location>
</feature>
<evidence type="ECO:0000313" key="3">
    <source>
        <dbReference type="Proteomes" id="UP000293952"/>
    </source>
</evidence>
<accession>A0A4Q4KHM0</accession>
<protein>
    <recommendedName>
        <fullName evidence="4">Ferric oxidoreductase domain-containing protein</fullName>
    </recommendedName>
</protein>
<keyword evidence="3" id="KW-1185">Reference proteome</keyword>
<comment type="caution">
    <text evidence="2">The sequence shown here is derived from an EMBL/GenBank/DDBJ whole genome shotgun (WGS) entry which is preliminary data.</text>
</comment>
<reference evidence="2 3" key="1">
    <citation type="submission" date="2019-02" db="EMBL/GenBank/DDBJ databases">
        <title>Genome sequence of the sea-ice species Brumimicrobium glaciale.</title>
        <authorList>
            <person name="Bowman J.P."/>
        </authorList>
    </citation>
    <scope>NUCLEOTIDE SEQUENCE [LARGE SCALE GENOMIC DNA]</scope>
    <source>
        <strain evidence="2 3">IC156</strain>
    </source>
</reference>
<keyword evidence="1" id="KW-0812">Transmembrane</keyword>
<keyword evidence="1" id="KW-1133">Transmembrane helix</keyword>
<dbReference type="AlphaFoldDB" id="A0A4Q4KHM0"/>
<dbReference type="OrthoDB" id="9931652at2"/>
<dbReference type="EMBL" id="SETE01000007">
    <property type="protein sequence ID" value="RYM32117.1"/>
    <property type="molecule type" value="Genomic_DNA"/>
</dbReference>
<proteinExistence type="predicted"/>
<evidence type="ECO:0008006" key="4">
    <source>
        <dbReference type="Google" id="ProtNLM"/>
    </source>
</evidence>
<dbReference type="RefSeq" id="WP_130094806.1">
    <property type="nucleotide sequence ID" value="NZ_SETE01000007.1"/>
</dbReference>
<feature type="transmembrane region" description="Helical" evidence="1">
    <location>
        <begin position="110"/>
        <end position="129"/>
    </location>
</feature>